<dbReference type="AlphaFoldDB" id="A0AAD8VMH1"/>
<dbReference type="PANTHER" id="PTHR33026">
    <property type="entry name" value="OS06G0360600 PROTEIN"/>
    <property type="match status" value="1"/>
</dbReference>
<reference evidence="3" key="1">
    <citation type="submission" date="2023-07" db="EMBL/GenBank/DDBJ databases">
        <title>A chromosome-level genome assembly of Lolium multiflorum.</title>
        <authorList>
            <person name="Chen Y."/>
            <person name="Copetti D."/>
            <person name="Kolliker R."/>
            <person name="Studer B."/>
        </authorList>
    </citation>
    <scope>NUCLEOTIDE SEQUENCE</scope>
    <source>
        <strain evidence="3">02402/16</strain>
        <tissue evidence="3">Leaf</tissue>
    </source>
</reference>
<feature type="domain" description="Transposase (putative) gypsy type" evidence="2">
    <location>
        <begin position="346"/>
        <end position="391"/>
    </location>
</feature>
<dbReference type="InterPro" id="IPR007321">
    <property type="entry name" value="Transposase_28"/>
</dbReference>
<protein>
    <recommendedName>
        <fullName evidence="2">Transposase (putative) gypsy type domain-containing protein</fullName>
    </recommendedName>
</protein>
<evidence type="ECO:0000313" key="4">
    <source>
        <dbReference type="Proteomes" id="UP001231189"/>
    </source>
</evidence>
<gene>
    <name evidence="3" type="ORF">QYE76_033863</name>
</gene>
<proteinExistence type="predicted"/>
<dbReference type="Proteomes" id="UP001231189">
    <property type="component" value="Unassembled WGS sequence"/>
</dbReference>
<keyword evidence="4" id="KW-1185">Reference proteome</keyword>
<dbReference type="EMBL" id="JAUUTY010000007">
    <property type="protein sequence ID" value="KAK1610190.1"/>
    <property type="molecule type" value="Genomic_DNA"/>
</dbReference>
<sequence length="395" mass="43537">MSRDLASGRSTLDEETGWGNRRGNGVTGNDGVARKGRAEPRPEQRHCRPAEVIAMWTCGSGMCGRLGVKRRNGLSFIVFSFQNRQYKTSSEAVDPEFYSITSPRHFIFYLSPAPPDKSTPTNFLPENSICRHSKARIVPSCIRLNGEQAPPPIFGLAGDQNVKFANSPFAGIVGNRHAIAGKSTGLVEDSCSRIRLLKFFTIMRAAGNMSDSSPRFTDSSQSNPPPNSAEPTFIEPLAFLPPNISDTRLDQPYTASSSNFLGRIPTVEEMQAELEGQARMVAKVQEAEQKKASKARNREGEKGQWWPCDVTESELKAFEKEGLLAPESWKFTKDSITPIPDPDEGVFTKSSLERGLSLPPSKFFLSVLITYGLQPHNICPNSYLLLSNFDTLDGV</sequence>
<name>A0AAD8VMH1_LOLMU</name>
<feature type="region of interest" description="Disordered" evidence="1">
    <location>
        <begin position="1"/>
        <end position="44"/>
    </location>
</feature>
<feature type="compositionally biased region" description="Basic and acidic residues" evidence="1">
    <location>
        <begin position="32"/>
        <end position="44"/>
    </location>
</feature>
<evidence type="ECO:0000313" key="3">
    <source>
        <dbReference type="EMBL" id="KAK1610190.1"/>
    </source>
</evidence>
<dbReference type="Pfam" id="PF04195">
    <property type="entry name" value="Transposase_28"/>
    <property type="match status" value="1"/>
</dbReference>
<feature type="compositionally biased region" description="Polar residues" evidence="1">
    <location>
        <begin position="210"/>
        <end position="222"/>
    </location>
</feature>
<dbReference type="PANTHER" id="PTHR33026:SF7">
    <property type="entry name" value="OS03G0100275 PROTEIN"/>
    <property type="match status" value="1"/>
</dbReference>
<evidence type="ECO:0000259" key="2">
    <source>
        <dbReference type="Pfam" id="PF04195"/>
    </source>
</evidence>
<comment type="caution">
    <text evidence="3">The sequence shown here is derived from an EMBL/GenBank/DDBJ whole genome shotgun (WGS) entry which is preliminary data.</text>
</comment>
<organism evidence="3 4">
    <name type="scientific">Lolium multiflorum</name>
    <name type="common">Italian ryegrass</name>
    <name type="synonym">Lolium perenne subsp. multiflorum</name>
    <dbReference type="NCBI Taxonomy" id="4521"/>
    <lineage>
        <taxon>Eukaryota</taxon>
        <taxon>Viridiplantae</taxon>
        <taxon>Streptophyta</taxon>
        <taxon>Embryophyta</taxon>
        <taxon>Tracheophyta</taxon>
        <taxon>Spermatophyta</taxon>
        <taxon>Magnoliopsida</taxon>
        <taxon>Liliopsida</taxon>
        <taxon>Poales</taxon>
        <taxon>Poaceae</taxon>
        <taxon>BOP clade</taxon>
        <taxon>Pooideae</taxon>
        <taxon>Poodae</taxon>
        <taxon>Poeae</taxon>
        <taxon>Poeae Chloroplast Group 2 (Poeae type)</taxon>
        <taxon>Loliodinae</taxon>
        <taxon>Loliinae</taxon>
        <taxon>Lolium</taxon>
    </lineage>
</organism>
<accession>A0AAD8VMH1</accession>
<feature type="region of interest" description="Disordered" evidence="1">
    <location>
        <begin position="210"/>
        <end position="233"/>
    </location>
</feature>
<evidence type="ECO:0000256" key="1">
    <source>
        <dbReference type="SAM" id="MobiDB-lite"/>
    </source>
</evidence>